<evidence type="ECO:0000256" key="2">
    <source>
        <dbReference type="ARBA" id="ARBA00022723"/>
    </source>
</evidence>
<evidence type="ECO:0000256" key="7">
    <source>
        <dbReference type="ARBA" id="ARBA00023242"/>
    </source>
</evidence>
<evidence type="ECO:0000259" key="10">
    <source>
        <dbReference type="PROSITE" id="PS50808"/>
    </source>
</evidence>
<proteinExistence type="predicted"/>
<keyword evidence="6" id="KW-0804">Transcription</keyword>
<name>A0AAJ7RKV0_CEPCN</name>
<dbReference type="GO" id="GO:0008270">
    <property type="term" value="F:zinc ion binding"/>
    <property type="evidence" value="ECO:0007669"/>
    <property type="project" value="UniProtKB-KW"/>
</dbReference>
<comment type="subcellular location">
    <subcellularLocation>
        <location evidence="1">Nucleus</location>
    </subcellularLocation>
</comment>
<dbReference type="PROSITE" id="PS50808">
    <property type="entry name" value="ZF_BED"/>
    <property type="match status" value="1"/>
</dbReference>
<dbReference type="InterPro" id="IPR052035">
    <property type="entry name" value="ZnF_BED_domain_contain"/>
</dbReference>
<evidence type="ECO:0000256" key="1">
    <source>
        <dbReference type="ARBA" id="ARBA00004123"/>
    </source>
</evidence>
<reference evidence="12" key="1">
    <citation type="submission" date="2025-08" db="UniProtKB">
        <authorList>
            <consortium name="RefSeq"/>
        </authorList>
    </citation>
    <scope>IDENTIFICATION</scope>
</reference>
<dbReference type="SUPFAM" id="SSF57667">
    <property type="entry name" value="beta-beta-alpha zinc fingers"/>
    <property type="match status" value="1"/>
</dbReference>
<dbReference type="GO" id="GO:0005634">
    <property type="term" value="C:nucleus"/>
    <property type="evidence" value="ECO:0007669"/>
    <property type="project" value="UniProtKB-SubCell"/>
</dbReference>
<dbReference type="GO" id="GO:0009791">
    <property type="term" value="P:post-embryonic development"/>
    <property type="evidence" value="ECO:0007669"/>
    <property type="project" value="UniProtKB-ARBA"/>
</dbReference>
<dbReference type="RefSeq" id="XP_024942181.1">
    <property type="nucleotide sequence ID" value="XM_025086413.1"/>
</dbReference>
<keyword evidence="7" id="KW-0539">Nucleus</keyword>
<evidence type="ECO:0000256" key="6">
    <source>
        <dbReference type="ARBA" id="ARBA00023163"/>
    </source>
</evidence>
<sequence>MAAKPFVSNQQPKYETPLLPVSTPSSNTLSSPVSVVLAKIPSSVSVSLPNISSSVSATRASSTTSSSGSASVAGISSSISLSVPASTYKVHPELPKPDTHPDGVFQNCHSKPKSQVWDSFTKVNFISARCKICTNVLKHGGNTPNFKQHLDRKYPLPPGVSTGKEQKGILNFKSTSNKKWRAENEDKPAPIEVEMRRSNENSRDGKIDTASQRVHSFTAGGTTADNITNEILFILATDNCLLSVVENEGFLNLMKITAPLYNVPSRRMYL</sequence>
<dbReference type="InterPro" id="IPR036236">
    <property type="entry name" value="Znf_C2H2_sf"/>
</dbReference>
<feature type="domain" description="BED-type" evidence="10">
    <location>
        <begin position="111"/>
        <end position="155"/>
    </location>
</feature>
<dbReference type="Proteomes" id="UP000694920">
    <property type="component" value="Unplaced"/>
</dbReference>
<protein>
    <submittedName>
        <fullName evidence="12">Uncharacterized protein LOC107269152</fullName>
    </submittedName>
</protein>
<evidence type="ECO:0000256" key="9">
    <source>
        <dbReference type="SAM" id="MobiDB-lite"/>
    </source>
</evidence>
<dbReference type="InterPro" id="IPR003656">
    <property type="entry name" value="Znf_BED"/>
</dbReference>
<evidence type="ECO:0000256" key="8">
    <source>
        <dbReference type="PROSITE-ProRule" id="PRU00027"/>
    </source>
</evidence>
<accession>A0AAJ7RKV0</accession>
<evidence type="ECO:0000256" key="5">
    <source>
        <dbReference type="ARBA" id="ARBA00023015"/>
    </source>
</evidence>
<dbReference type="GeneID" id="107269152"/>
<evidence type="ECO:0000313" key="12">
    <source>
        <dbReference type="RefSeq" id="XP_024942181.1"/>
    </source>
</evidence>
<keyword evidence="2" id="KW-0479">Metal-binding</keyword>
<evidence type="ECO:0000256" key="3">
    <source>
        <dbReference type="ARBA" id="ARBA00022771"/>
    </source>
</evidence>
<gene>
    <name evidence="12" type="primary">LOC107269152</name>
</gene>
<keyword evidence="4" id="KW-0862">Zinc</keyword>
<dbReference type="Pfam" id="PF02892">
    <property type="entry name" value="zf-BED"/>
    <property type="match status" value="1"/>
</dbReference>
<keyword evidence="3 8" id="KW-0863">Zinc-finger</keyword>
<evidence type="ECO:0000256" key="4">
    <source>
        <dbReference type="ARBA" id="ARBA00022833"/>
    </source>
</evidence>
<dbReference type="GO" id="GO:0003677">
    <property type="term" value="F:DNA binding"/>
    <property type="evidence" value="ECO:0007669"/>
    <property type="project" value="InterPro"/>
</dbReference>
<dbReference type="PANTHER" id="PTHR46481:SF10">
    <property type="entry name" value="ZINC FINGER BED DOMAIN-CONTAINING PROTEIN 39"/>
    <property type="match status" value="1"/>
</dbReference>
<dbReference type="KEGG" id="ccin:107269152"/>
<dbReference type="AlphaFoldDB" id="A0AAJ7RKV0"/>
<organism evidence="11 12">
    <name type="scientific">Cephus cinctus</name>
    <name type="common">Wheat stem sawfly</name>
    <dbReference type="NCBI Taxonomy" id="211228"/>
    <lineage>
        <taxon>Eukaryota</taxon>
        <taxon>Metazoa</taxon>
        <taxon>Ecdysozoa</taxon>
        <taxon>Arthropoda</taxon>
        <taxon>Hexapoda</taxon>
        <taxon>Insecta</taxon>
        <taxon>Pterygota</taxon>
        <taxon>Neoptera</taxon>
        <taxon>Endopterygota</taxon>
        <taxon>Hymenoptera</taxon>
        <taxon>Cephoidea</taxon>
        <taxon>Cephidae</taxon>
        <taxon>Cephus</taxon>
    </lineage>
</organism>
<keyword evidence="11" id="KW-1185">Reference proteome</keyword>
<keyword evidence="5" id="KW-0805">Transcription regulation</keyword>
<dbReference type="PANTHER" id="PTHR46481">
    <property type="entry name" value="ZINC FINGER BED DOMAIN-CONTAINING PROTEIN 4"/>
    <property type="match status" value="1"/>
</dbReference>
<evidence type="ECO:0000313" key="11">
    <source>
        <dbReference type="Proteomes" id="UP000694920"/>
    </source>
</evidence>
<dbReference type="SMART" id="SM00614">
    <property type="entry name" value="ZnF_BED"/>
    <property type="match status" value="1"/>
</dbReference>
<feature type="region of interest" description="Disordered" evidence="9">
    <location>
        <begin position="1"/>
        <end position="26"/>
    </location>
</feature>